<reference evidence="9" key="1">
    <citation type="journal article" date="2019" name="Int. J. Syst. Evol. Microbiol.">
        <title>The Global Catalogue of Microorganisms (GCM) 10K type strain sequencing project: providing services to taxonomists for standard genome sequencing and annotation.</title>
        <authorList>
            <consortium name="The Broad Institute Genomics Platform"/>
            <consortium name="The Broad Institute Genome Sequencing Center for Infectious Disease"/>
            <person name="Wu L."/>
            <person name="Ma J."/>
        </authorList>
    </citation>
    <scope>NUCLEOTIDE SEQUENCE [LARGE SCALE GENOMIC DNA]</scope>
    <source>
        <strain evidence="9">PCU 280</strain>
    </source>
</reference>
<keyword evidence="6" id="KW-0812">Transmembrane</keyword>
<dbReference type="CDD" id="cd06782">
    <property type="entry name" value="cpPDZ_CPP-like"/>
    <property type="match status" value="1"/>
</dbReference>
<dbReference type="InterPro" id="IPR029045">
    <property type="entry name" value="ClpP/crotonase-like_dom_sf"/>
</dbReference>
<dbReference type="Pfam" id="PF03572">
    <property type="entry name" value="Peptidase_S41"/>
    <property type="match status" value="1"/>
</dbReference>
<dbReference type="InterPro" id="IPR001478">
    <property type="entry name" value="PDZ"/>
</dbReference>
<evidence type="ECO:0000256" key="5">
    <source>
        <dbReference type="RuleBase" id="RU004404"/>
    </source>
</evidence>
<dbReference type="InterPro" id="IPR036034">
    <property type="entry name" value="PDZ_sf"/>
</dbReference>
<dbReference type="EMBL" id="JBHSTE010000001">
    <property type="protein sequence ID" value="MFC6331736.1"/>
    <property type="molecule type" value="Genomic_DNA"/>
</dbReference>
<comment type="caution">
    <text evidence="8">The sequence shown here is derived from an EMBL/GenBank/DDBJ whole genome shotgun (WGS) entry which is preliminary data.</text>
</comment>
<keyword evidence="2 5" id="KW-0645">Protease</keyword>
<evidence type="ECO:0000313" key="9">
    <source>
        <dbReference type="Proteomes" id="UP001596233"/>
    </source>
</evidence>
<dbReference type="Pfam" id="PF22694">
    <property type="entry name" value="CtpB_N-like"/>
    <property type="match status" value="1"/>
</dbReference>
<dbReference type="InterPro" id="IPR004447">
    <property type="entry name" value="Peptidase_S41A"/>
</dbReference>
<evidence type="ECO:0000313" key="8">
    <source>
        <dbReference type="EMBL" id="MFC6331736.1"/>
    </source>
</evidence>
<dbReference type="SUPFAM" id="SSF47090">
    <property type="entry name" value="PGBD-like"/>
    <property type="match status" value="1"/>
</dbReference>
<dbReference type="Gene3D" id="1.10.101.10">
    <property type="entry name" value="PGBD-like superfamily/PGBD"/>
    <property type="match status" value="1"/>
</dbReference>
<dbReference type="SMART" id="SM00245">
    <property type="entry name" value="TSPc"/>
    <property type="match status" value="1"/>
</dbReference>
<dbReference type="Pfam" id="PF01471">
    <property type="entry name" value="PG_binding_1"/>
    <property type="match status" value="1"/>
</dbReference>
<dbReference type="InterPro" id="IPR036365">
    <property type="entry name" value="PGBD-like_sf"/>
</dbReference>
<dbReference type="SUPFAM" id="SSF52096">
    <property type="entry name" value="ClpP/crotonase"/>
    <property type="match status" value="1"/>
</dbReference>
<organism evidence="8 9">
    <name type="scientific">Paenibacillus septentrionalis</name>
    <dbReference type="NCBI Taxonomy" id="429342"/>
    <lineage>
        <taxon>Bacteria</taxon>
        <taxon>Bacillati</taxon>
        <taxon>Bacillota</taxon>
        <taxon>Bacilli</taxon>
        <taxon>Bacillales</taxon>
        <taxon>Paenibacillaceae</taxon>
        <taxon>Paenibacillus</taxon>
    </lineage>
</organism>
<evidence type="ECO:0000256" key="1">
    <source>
        <dbReference type="ARBA" id="ARBA00009179"/>
    </source>
</evidence>
<dbReference type="Gene3D" id="2.30.42.10">
    <property type="match status" value="1"/>
</dbReference>
<comment type="similarity">
    <text evidence="1 5">Belongs to the peptidase S41A family.</text>
</comment>
<dbReference type="InterPro" id="IPR036366">
    <property type="entry name" value="PGBDSf"/>
</dbReference>
<name>A0ABW1V2P3_9BACL</name>
<keyword evidence="9" id="KW-1185">Reference proteome</keyword>
<dbReference type="PANTHER" id="PTHR32060:SF30">
    <property type="entry name" value="CARBOXY-TERMINAL PROCESSING PROTEASE CTPA"/>
    <property type="match status" value="1"/>
</dbReference>
<dbReference type="CDD" id="cd07560">
    <property type="entry name" value="Peptidase_S41_CPP"/>
    <property type="match status" value="1"/>
</dbReference>
<dbReference type="SMART" id="SM00228">
    <property type="entry name" value="PDZ"/>
    <property type="match status" value="1"/>
</dbReference>
<dbReference type="Proteomes" id="UP001596233">
    <property type="component" value="Unassembled WGS sequence"/>
</dbReference>
<dbReference type="Gene3D" id="3.30.750.44">
    <property type="match status" value="1"/>
</dbReference>
<dbReference type="InterPro" id="IPR005151">
    <property type="entry name" value="Tail-specific_protease"/>
</dbReference>
<sequence length="470" mass="52118">MEPMEQKSQRSKPYIALITIIALAAGFFGGQLWTKRNNSIMDAEGFELLQATYNRINDKYLYGAKQEELINGAIVGMVESLGDQYSQFLPDEQGEQYVDSYQSNFYGIGAEIKVVNDRYFISSLVKDMPAEQAGLKPDDEIVTVDQQSVSGLSMNELLSKVRGEKGTRVVIGVKRAGTEQIIEFEIERAEIPVYSVQSERLEGDIGLISISRFVKETDTEFQEALDQLQSEGELKGIILDLRSNPGGLLDETIRIANLLIPKDKKILDVVYKNESRVVSFVSQQKEPFELPIVVLINEYSASASEVLSAALKESAGASVVGVTSYGKGVVQTYEAFREGSVLVLTEAEWKTPSGNGIHEVGVEPTHLVELPEYSKFTMISAGAELKRGSYGDDVKLLEQYLKVLGYTPSEEGLFDEQTEQALKQYERDKGLTADGVYNTEVGAALVEDIRELLARNDTQLKKAQELLNEQ</sequence>
<dbReference type="PROSITE" id="PS50106">
    <property type="entry name" value="PDZ"/>
    <property type="match status" value="1"/>
</dbReference>
<dbReference type="RefSeq" id="WP_379231281.1">
    <property type="nucleotide sequence ID" value="NZ_JBHSTE010000001.1"/>
</dbReference>
<protein>
    <submittedName>
        <fullName evidence="8">S41 family peptidase</fullName>
    </submittedName>
</protein>
<gene>
    <name evidence="8" type="ORF">ACFP56_03810</name>
</gene>
<proteinExistence type="inferred from homology"/>
<accession>A0ABW1V2P3</accession>
<dbReference type="InterPro" id="IPR002477">
    <property type="entry name" value="Peptidoglycan-bd-like"/>
</dbReference>
<keyword evidence="3 5" id="KW-0378">Hydrolase</keyword>
<keyword evidence="6" id="KW-0472">Membrane</keyword>
<dbReference type="SUPFAM" id="SSF50156">
    <property type="entry name" value="PDZ domain-like"/>
    <property type="match status" value="1"/>
</dbReference>
<keyword evidence="6" id="KW-1133">Transmembrane helix</keyword>
<dbReference type="Gene3D" id="3.90.226.10">
    <property type="entry name" value="2-enoyl-CoA Hydratase, Chain A, domain 1"/>
    <property type="match status" value="1"/>
</dbReference>
<feature type="transmembrane region" description="Helical" evidence="6">
    <location>
        <begin position="14"/>
        <end position="33"/>
    </location>
</feature>
<evidence type="ECO:0000256" key="2">
    <source>
        <dbReference type="ARBA" id="ARBA00022670"/>
    </source>
</evidence>
<dbReference type="PANTHER" id="PTHR32060">
    <property type="entry name" value="TAIL-SPECIFIC PROTEASE"/>
    <property type="match status" value="1"/>
</dbReference>
<keyword evidence="4 5" id="KW-0720">Serine protease</keyword>
<feature type="domain" description="PDZ" evidence="7">
    <location>
        <begin position="97"/>
        <end position="162"/>
    </location>
</feature>
<evidence type="ECO:0000256" key="6">
    <source>
        <dbReference type="SAM" id="Phobius"/>
    </source>
</evidence>
<evidence type="ECO:0000256" key="3">
    <source>
        <dbReference type="ARBA" id="ARBA00022801"/>
    </source>
</evidence>
<dbReference type="InterPro" id="IPR041489">
    <property type="entry name" value="PDZ_6"/>
</dbReference>
<evidence type="ECO:0000256" key="4">
    <source>
        <dbReference type="ARBA" id="ARBA00022825"/>
    </source>
</evidence>
<dbReference type="InterPro" id="IPR055210">
    <property type="entry name" value="CtpA/B_N"/>
</dbReference>
<dbReference type="NCBIfam" id="TIGR00225">
    <property type="entry name" value="prc"/>
    <property type="match status" value="1"/>
</dbReference>
<dbReference type="Pfam" id="PF17820">
    <property type="entry name" value="PDZ_6"/>
    <property type="match status" value="1"/>
</dbReference>
<evidence type="ECO:0000259" key="7">
    <source>
        <dbReference type="PROSITE" id="PS50106"/>
    </source>
</evidence>